<evidence type="ECO:0000256" key="1">
    <source>
        <dbReference type="SAM" id="Phobius"/>
    </source>
</evidence>
<sequence length="434" mass="50736">MESVKRFFFRMRESFWFLPVIYGLAAIFSIIFIKLLDTAIIHNWEKSIPAVFLTSADISKELYSALTTAILTMTTISFSTIMVVLTTYSTQFSPRTLQDFMRSKSTHHVLGVYTFGFLFALFNLLLVGKEDQFLRPVFMVITAICGLALFIYFIHMTSKQIRVNSLIEEIRKDGTRLICGTYKEKNYIEASSWKQSELERITREKRETIYAEEAGYVQNIDWKELFRWAEKEDVILESHVQAGGYILQQAPLISIIGLGEPTDKKKRLDKLLRFITIGSERSDVQDIEFMIEKIVEIALRAISPAVNDPHTAINCINRLGSLLVELGKHNKETRYLANKEDKLRVIRPTITFPKYLYRCFYQIKHYGREDVSVLYGLLDTLAKVAFVSESDIRRHIWNYHYEVLDVFDWQTLSNQDYLHMQEAYERLVEHCEKR</sequence>
<dbReference type="Proteomes" id="UP001180087">
    <property type="component" value="Chromosome"/>
</dbReference>
<proteinExistence type="predicted"/>
<accession>A0ABY9KWA1</accession>
<reference evidence="2" key="1">
    <citation type="submission" date="2023-06" db="EMBL/GenBank/DDBJ databases">
        <title>A Treasure from Seagulls: Isolation and Description of Aciduricobacillus qingdaonensis gen. nov., sp. nov., a Rare Obligately Uric Acid-utilizing Member in the Family Bacillaceae.</title>
        <authorList>
            <person name="Liu W."/>
            <person name="Wang B."/>
        </authorList>
    </citation>
    <scope>NUCLEOTIDE SEQUENCE</scope>
    <source>
        <strain evidence="2">44XB</strain>
    </source>
</reference>
<gene>
    <name evidence="2" type="ORF">QR721_02530</name>
</gene>
<feature type="transmembrane region" description="Helical" evidence="1">
    <location>
        <begin position="109"/>
        <end position="127"/>
    </location>
</feature>
<dbReference type="RefSeq" id="WP_348028881.1">
    <property type="nucleotide sequence ID" value="NZ_CP129113.1"/>
</dbReference>
<feature type="transmembrane region" description="Helical" evidence="1">
    <location>
        <begin position="15"/>
        <end position="36"/>
    </location>
</feature>
<organism evidence="2 3">
    <name type="scientific">Aciduricibacillus chroicocephali</name>
    <dbReference type="NCBI Taxonomy" id="3054939"/>
    <lineage>
        <taxon>Bacteria</taxon>
        <taxon>Bacillati</taxon>
        <taxon>Bacillota</taxon>
        <taxon>Bacilli</taxon>
        <taxon>Bacillales</taxon>
        <taxon>Bacillaceae</taxon>
        <taxon>Aciduricibacillus</taxon>
    </lineage>
</organism>
<keyword evidence="1" id="KW-0472">Membrane</keyword>
<dbReference type="InterPro" id="IPR018723">
    <property type="entry name" value="DUF2254_membrane"/>
</dbReference>
<dbReference type="EMBL" id="CP129113">
    <property type="protein sequence ID" value="WLV25138.1"/>
    <property type="molecule type" value="Genomic_DNA"/>
</dbReference>
<keyword evidence="1" id="KW-0812">Transmembrane</keyword>
<feature type="transmembrane region" description="Helical" evidence="1">
    <location>
        <begin position="62"/>
        <end position="88"/>
    </location>
</feature>
<feature type="transmembrane region" description="Helical" evidence="1">
    <location>
        <begin position="133"/>
        <end position="154"/>
    </location>
</feature>
<evidence type="ECO:0000313" key="3">
    <source>
        <dbReference type="Proteomes" id="UP001180087"/>
    </source>
</evidence>
<keyword evidence="3" id="KW-1185">Reference proteome</keyword>
<dbReference type="Pfam" id="PF10011">
    <property type="entry name" value="DUF2254"/>
    <property type="match status" value="1"/>
</dbReference>
<name>A0ABY9KWA1_9BACI</name>
<evidence type="ECO:0000313" key="2">
    <source>
        <dbReference type="EMBL" id="WLV25138.1"/>
    </source>
</evidence>
<keyword evidence="1" id="KW-1133">Transmembrane helix</keyword>
<protein>
    <submittedName>
        <fullName evidence="2">DUF2254 domain-containing protein</fullName>
    </submittedName>
</protein>